<evidence type="ECO:0000313" key="3">
    <source>
        <dbReference type="EMBL" id="KAA0680752.1"/>
    </source>
</evidence>
<keyword evidence="1" id="KW-0597">Phosphoprotein</keyword>
<accession>A0A9W7TZ37</accession>
<dbReference type="Pfam" id="PF14361">
    <property type="entry name" value="RsbRD_N"/>
    <property type="match status" value="1"/>
</dbReference>
<dbReference type="EMBL" id="QOKW01000008">
    <property type="protein sequence ID" value="KAA0680752.1"/>
    <property type="molecule type" value="Genomic_DNA"/>
</dbReference>
<sequence length="275" mass="30196">MKATAMTFLHDLSPASMQSERQRLLTVWRTYLGDYLPMPQIDRRIVEDLCEGLFDAFAEALGKAPPVMTEGLRELLSALSVEFAERGLTPSQTATFVFSLKHVLNEVFSGGSGAMEDIHKLIDAMGLYSMDAFIGRREQIIRRQNQELVDLSVPVVPLWEGVLSLPIIGTLDSSRAQAITEKLLFEVARSGSRYAILDISGVPMVDTQTAQHLAKTVAAARLMGAECVITGIRPAIAQVMVSLGIDLATIETRFSLAEGLRYCFGKLNYTVVRGD</sequence>
<dbReference type="PANTHER" id="PTHR33745">
    <property type="entry name" value="RSBT ANTAGONIST PROTEIN RSBS-RELATED"/>
    <property type="match status" value="1"/>
</dbReference>
<dbReference type="InterPro" id="IPR002645">
    <property type="entry name" value="STAS_dom"/>
</dbReference>
<evidence type="ECO:0000256" key="1">
    <source>
        <dbReference type="ARBA" id="ARBA00022553"/>
    </source>
</evidence>
<dbReference type="Proteomes" id="UP000480854">
    <property type="component" value="Unassembled WGS sequence"/>
</dbReference>
<dbReference type="PANTHER" id="PTHR33745:SF3">
    <property type="entry name" value="RSBT CO-ANTAGONIST PROTEIN RSBRC"/>
    <property type="match status" value="1"/>
</dbReference>
<dbReference type="Gene3D" id="3.30.750.24">
    <property type="entry name" value="STAS domain"/>
    <property type="match status" value="1"/>
</dbReference>
<dbReference type="InterPro" id="IPR036513">
    <property type="entry name" value="STAS_dom_sf"/>
</dbReference>
<dbReference type="SUPFAM" id="SSF52091">
    <property type="entry name" value="SpoIIaa-like"/>
    <property type="match status" value="1"/>
</dbReference>
<dbReference type="CDD" id="cd07041">
    <property type="entry name" value="STAS_RsbR_RsbS_like"/>
    <property type="match status" value="1"/>
</dbReference>
<protein>
    <submittedName>
        <fullName evidence="3">STAS domain-containing protein</fullName>
    </submittedName>
</protein>
<proteinExistence type="predicted"/>
<organism evidence="3 4">
    <name type="scientific">Roseomonas genomospecies 6</name>
    <dbReference type="NCBI Taxonomy" id="214106"/>
    <lineage>
        <taxon>Bacteria</taxon>
        <taxon>Pseudomonadati</taxon>
        <taxon>Pseudomonadota</taxon>
        <taxon>Alphaproteobacteria</taxon>
        <taxon>Acetobacterales</taxon>
        <taxon>Roseomonadaceae</taxon>
        <taxon>Roseomonas</taxon>
    </lineage>
</organism>
<dbReference type="PROSITE" id="PS50801">
    <property type="entry name" value="STAS"/>
    <property type="match status" value="1"/>
</dbReference>
<dbReference type="InterPro" id="IPR051932">
    <property type="entry name" value="Bact_StressResp_Reg"/>
</dbReference>
<dbReference type="Pfam" id="PF01740">
    <property type="entry name" value="STAS"/>
    <property type="match status" value="1"/>
</dbReference>
<dbReference type="AlphaFoldDB" id="A0A9W7TZ37"/>
<feature type="domain" description="STAS" evidence="2">
    <location>
        <begin position="152"/>
        <end position="263"/>
    </location>
</feature>
<comment type="caution">
    <text evidence="3">The sequence shown here is derived from an EMBL/GenBank/DDBJ whole genome shotgun (WGS) entry which is preliminary data.</text>
</comment>
<name>A0A9W7TZ37_9PROT</name>
<reference evidence="3 4" key="1">
    <citation type="submission" date="2018-07" db="EMBL/GenBank/DDBJ databases">
        <title>Genome sequence of Azospirillum sp. ATCC 49961.</title>
        <authorList>
            <person name="Sant'Anna F.H."/>
            <person name="Baldani J.I."/>
            <person name="Zilli J.E."/>
            <person name="Reis V.M."/>
            <person name="Hartmann A."/>
            <person name="Cruz L."/>
            <person name="de Souza E.M."/>
            <person name="de Oliveira Pedrosa F."/>
            <person name="Passaglia L.M.P."/>
        </authorList>
    </citation>
    <scope>NUCLEOTIDE SEQUENCE [LARGE SCALE GENOMIC DNA]</scope>
    <source>
        <strain evidence="3 4">ATCC 49961</strain>
    </source>
</reference>
<gene>
    <name evidence="3" type="ORF">DS843_13025</name>
</gene>
<keyword evidence="4" id="KW-1185">Reference proteome</keyword>
<dbReference type="InterPro" id="IPR025751">
    <property type="entry name" value="RsbRD_N_dom"/>
</dbReference>
<evidence type="ECO:0000313" key="4">
    <source>
        <dbReference type="Proteomes" id="UP000480854"/>
    </source>
</evidence>
<evidence type="ECO:0000259" key="2">
    <source>
        <dbReference type="PROSITE" id="PS50801"/>
    </source>
</evidence>
<dbReference type="OrthoDB" id="7352262at2"/>